<evidence type="ECO:0000313" key="2">
    <source>
        <dbReference type="Proteomes" id="UP000838686"/>
    </source>
</evidence>
<dbReference type="EMBL" id="CAKMMF010000041">
    <property type="protein sequence ID" value="CAH1223265.1"/>
    <property type="molecule type" value="Genomic_DNA"/>
</dbReference>
<name>A0ABM9CTK8_9BACL</name>
<protein>
    <recommendedName>
        <fullName evidence="3">Integron-associated effector binding protein domain-containing protein</fullName>
    </recommendedName>
</protein>
<evidence type="ECO:0000313" key="1">
    <source>
        <dbReference type="EMBL" id="CAH1223265.1"/>
    </source>
</evidence>
<accession>A0ABM9CTK8</accession>
<sequence length="136" mass="15615">MAADETIIAGQSVGKYILNMPYETILELLNEEKYVVRDLMEYTVVECSNIKFWISKKDKKAKQILVQGSFEGKFCDAIGIGSNLTQVKNHVGEWYQELDAYYVKNHIGICFQLYDEDDWNADTAPIQFISVFTPDL</sequence>
<dbReference type="Proteomes" id="UP000838686">
    <property type="component" value="Unassembled WGS sequence"/>
</dbReference>
<proteinExistence type="predicted"/>
<reference evidence="1" key="1">
    <citation type="submission" date="2022-01" db="EMBL/GenBank/DDBJ databases">
        <authorList>
            <person name="Criscuolo A."/>
        </authorList>
    </citation>
    <scope>NUCLEOTIDE SEQUENCE</scope>
    <source>
        <strain evidence="1">CIP111893</strain>
    </source>
</reference>
<evidence type="ECO:0008006" key="3">
    <source>
        <dbReference type="Google" id="ProtNLM"/>
    </source>
</evidence>
<keyword evidence="2" id="KW-1185">Reference proteome</keyword>
<dbReference type="RefSeq" id="WP_236346608.1">
    <property type="nucleotide sequence ID" value="NZ_CAKMMF010000041.1"/>
</dbReference>
<organism evidence="1 2">
    <name type="scientific">Paenibacillus plantiphilus</name>
    <dbReference type="NCBI Taxonomy" id="2905650"/>
    <lineage>
        <taxon>Bacteria</taxon>
        <taxon>Bacillati</taxon>
        <taxon>Bacillota</taxon>
        <taxon>Bacilli</taxon>
        <taxon>Bacillales</taxon>
        <taxon>Paenibacillaceae</taxon>
        <taxon>Paenibacillus</taxon>
    </lineage>
</organism>
<gene>
    <name evidence="1" type="ORF">PAECIP111893_04942</name>
</gene>
<comment type="caution">
    <text evidence="1">The sequence shown here is derived from an EMBL/GenBank/DDBJ whole genome shotgun (WGS) entry which is preliminary data.</text>
</comment>